<comment type="subcellular location">
    <subcellularLocation>
        <location evidence="7">Cytoplasm</location>
    </subcellularLocation>
</comment>
<dbReference type="CDD" id="cd02134">
    <property type="entry name" value="KH-II_NusA_rpt1"/>
    <property type="match status" value="1"/>
</dbReference>
<evidence type="ECO:0000256" key="5">
    <source>
        <dbReference type="ARBA" id="ARBA00023015"/>
    </source>
</evidence>
<dbReference type="EMBL" id="MFKH01000010">
    <property type="protein sequence ID" value="OGG37542.1"/>
    <property type="molecule type" value="Genomic_DNA"/>
</dbReference>
<proteinExistence type="inferred from homology"/>
<dbReference type="InterPro" id="IPR010213">
    <property type="entry name" value="TF_NusA"/>
</dbReference>
<dbReference type="InterPro" id="IPR003029">
    <property type="entry name" value="S1_domain"/>
</dbReference>
<dbReference type="GO" id="GO:0003723">
    <property type="term" value="F:RNA binding"/>
    <property type="evidence" value="ECO:0007669"/>
    <property type="project" value="UniProtKB-UniRule"/>
</dbReference>
<dbReference type="InterPro" id="IPR058582">
    <property type="entry name" value="KH_NusA_2nd"/>
</dbReference>
<reference evidence="10 11" key="1">
    <citation type="journal article" date="2016" name="Nat. Commun.">
        <title>Thousands of microbial genomes shed light on interconnected biogeochemical processes in an aquifer system.</title>
        <authorList>
            <person name="Anantharaman K."/>
            <person name="Brown C.T."/>
            <person name="Hug L.A."/>
            <person name="Sharon I."/>
            <person name="Castelle C.J."/>
            <person name="Probst A.J."/>
            <person name="Thomas B.C."/>
            <person name="Singh A."/>
            <person name="Wilkins M.J."/>
            <person name="Karaoz U."/>
            <person name="Brodie E.L."/>
            <person name="Williams K.H."/>
            <person name="Hubbard S.S."/>
            <person name="Banfield J.F."/>
        </authorList>
    </citation>
    <scope>NUCLEOTIDE SEQUENCE [LARGE SCALE GENOMIC DNA]</scope>
</reference>
<keyword evidence="3 7" id="KW-0889">Transcription antitermination</keyword>
<dbReference type="SUPFAM" id="SSF50249">
    <property type="entry name" value="Nucleic acid-binding proteins"/>
    <property type="match status" value="1"/>
</dbReference>
<gene>
    <name evidence="7" type="primary">nusA</name>
    <name evidence="10" type="ORF">A2110_02595</name>
</gene>
<comment type="subunit">
    <text evidence="7">Monomer. Binds directly to the core enzyme of the DNA-dependent RNA polymerase and to nascent RNA.</text>
</comment>
<dbReference type="InterPro" id="IPR025249">
    <property type="entry name" value="TF_NusA_KH_1st"/>
</dbReference>
<keyword evidence="4 7" id="KW-0694">RNA-binding</keyword>
<dbReference type="SUPFAM" id="SSF69705">
    <property type="entry name" value="Transcription factor NusA, N-terminal domain"/>
    <property type="match status" value="1"/>
</dbReference>
<dbReference type="FunFam" id="3.30.300.20:FF:000005">
    <property type="entry name" value="Transcription termination/antitermination protein NusA"/>
    <property type="match status" value="1"/>
</dbReference>
<dbReference type="InterPro" id="IPR015946">
    <property type="entry name" value="KH_dom-like_a/b"/>
</dbReference>
<evidence type="ECO:0000256" key="1">
    <source>
        <dbReference type="ARBA" id="ARBA00022472"/>
    </source>
</evidence>
<dbReference type="CDD" id="cd22529">
    <property type="entry name" value="KH-II_NusA_rpt2"/>
    <property type="match status" value="1"/>
</dbReference>
<feature type="compositionally biased region" description="Low complexity" evidence="8">
    <location>
        <begin position="380"/>
        <end position="396"/>
    </location>
</feature>
<dbReference type="Proteomes" id="UP000176273">
    <property type="component" value="Unassembled WGS sequence"/>
</dbReference>
<dbReference type="GO" id="GO:0031564">
    <property type="term" value="P:transcription antitermination"/>
    <property type="evidence" value="ECO:0007669"/>
    <property type="project" value="UniProtKB-UniRule"/>
</dbReference>
<dbReference type="HAMAP" id="MF_00945_B">
    <property type="entry name" value="NusA_B"/>
    <property type="match status" value="1"/>
</dbReference>
<dbReference type="GO" id="GO:0005829">
    <property type="term" value="C:cytosol"/>
    <property type="evidence" value="ECO:0007669"/>
    <property type="project" value="TreeGrafter"/>
</dbReference>
<dbReference type="Gene3D" id="3.30.1480.10">
    <property type="entry name" value="NusA, N-terminal domain"/>
    <property type="match status" value="1"/>
</dbReference>
<dbReference type="AlphaFoldDB" id="A0A1F6BLA6"/>
<dbReference type="Gene3D" id="2.40.50.140">
    <property type="entry name" value="Nucleic acid-binding proteins"/>
    <property type="match status" value="1"/>
</dbReference>
<sequence>MDLKSLGVAIGQIAADRGLPPQKIVEVIESALASAYKKEYRKRSEVVRAQFNSETGTAKFFLVKLVVDETTVRFAEPGEDVEALSETEEEGLPRYNPDRHLLLNEAKEMKSDAAVGDEILIPLEAHEDFGRIAAQTAKQVILQNIRDAERASVRAEYADKEWGIVSGVIQRYEHGHVYIDLGRASGVMFQNESIPGERYQPGQRMRFLVIAVQEEEHRRPGIILSRSHPLFIQKLFELEVPEIAESIVEIKKIAREPGSRTKVAVVSHAQGVDPVGAMVGQRGSRIMSVINELGNEKIDVVEWNEDIAEYIGKSLSPAKVTEVQTLERREALVLVPEDQLSLAIGRGGQNVRLAAKLTGWRIDVRSAASPGEAREGGVGHAPEVAEAPEAPGTETE</sequence>
<dbReference type="InterPro" id="IPR013735">
    <property type="entry name" value="TF_NusA_N"/>
</dbReference>
<dbReference type="NCBIfam" id="TIGR01953">
    <property type="entry name" value="NusA"/>
    <property type="match status" value="1"/>
</dbReference>
<dbReference type="STRING" id="1798468.A2110_02595"/>
<evidence type="ECO:0000259" key="9">
    <source>
        <dbReference type="PROSITE" id="PS50126"/>
    </source>
</evidence>
<dbReference type="InterPro" id="IPR030842">
    <property type="entry name" value="TF_NusA_bacterial"/>
</dbReference>
<evidence type="ECO:0000256" key="3">
    <source>
        <dbReference type="ARBA" id="ARBA00022814"/>
    </source>
</evidence>
<evidence type="ECO:0000256" key="8">
    <source>
        <dbReference type="SAM" id="MobiDB-lite"/>
    </source>
</evidence>
<dbReference type="InterPro" id="IPR036555">
    <property type="entry name" value="NusA_N_sf"/>
</dbReference>
<comment type="similarity">
    <text evidence="7">Belongs to the NusA family.</text>
</comment>
<dbReference type="Pfam" id="PF26594">
    <property type="entry name" value="KH_NusA_2nd"/>
    <property type="match status" value="1"/>
</dbReference>
<keyword evidence="6 7" id="KW-0804">Transcription</keyword>
<keyword evidence="2 7" id="KW-0963">Cytoplasm</keyword>
<dbReference type="PROSITE" id="PS50084">
    <property type="entry name" value="KH_TYPE_1"/>
    <property type="match status" value="1"/>
</dbReference>
<dbReference type="PANTHER" id="PTHR22648">
    <property type="entry name" value="TRANSCRIPTION TERMINATION FACTOR NUSA"/>
    <property type="match status" value="1"/>
</dbReference>
<dbReference type="GO" id="GO:0006353">
    <property type="term" value="P:DNA-templated transcription termination"/>
    <property type="evidence" value="ECO:0007669"/>
    <property type="project" value="UniProtKB-UniRule"/>
</dbReference>
<dbReference type="Gene3D" id="3.30.300.20">
    <property type="match status" value="2"/>
</dbReference>
<dbReference type="CDD" id="cd04455">
    <property type="entry name" value="S1_NusA"/>
    <property type="match status" value="1"/>
</dbReference>
<keyword evidence="5 7" id="KW-0805">Transcription regulation</keyword>
<evidence type="ECO:0000256" key="2">
    <source>
        <dbReference type="ARBA" id="ARBA00022490"/>
    </source>
</evidence>
<organism evidence="10 11">
    <name type="scientific">Candidatus Jorgensenbacteria bacterium GWA1_54_12</name>
    <dbReference type="NCBI Taxonomy" id="1798468"/>
    <lineage>
        <taxon>Bacteria</taxon>
        <taxon>Candidatus Joergenseniibacteriota</taxon>
    </lineage>
</organism>
<protein>
    <recommendedName>
        <fullName evidence="7">Transcription termination/antitermination protein NusA</fullName>
    </recommendedName>
</protein>
<dbReference type="InterPro" id="IPR009019">
    <property type="entry name" value="KH_sf_prok-type"/>
</dbReference>
<dbReference type="PANTHER" id="PTHR22648:SF0">
    <property type="entry name" value="TRANSCRIPTION TERMINATION_ANTITERMINATION PROTEIN NUSA"/>
    <property type="match status" value="1"/>
</dbReference>
<evidence type="ECO:0000256" key="7">
    <source>
        <dbReference type="HAMAP-Rule" id="MF_00945"/>
    </source>
</evidence>
<name>A0A1F6BLA6_9BACT</name>
<dbReference type="InterPro" id="IPR012340">
    <property type="entry name" value="NA-bd_OB-fold"/>
</dbReference>
<comment type="caution">
    <text evidence="10">The sequence shown here is derived from an EMBL/GenBank/DDBJ whole genome shotgun (WGS) entry which is preliminary data.</text>
</comment>
<feature type="domain" description="S1 motif" evidence="9">
    <location>
        <begin position="162"/>
        <end position="227"/>
    </location>
</feature>
<dbReference type="FunFam" id="3.30.300.20:FF:000002">
    <property type="entry name" value="Transcription termination/antitermination protein NusA"/>
    <property type="match status" value="1"/>
</dbReference>
<dbReference type="PROSITE" id="PS50126">
    <property type="entry name" value="S1"/>
    <property type="match status" value="1"/>
</dbReference>
<dbReference type="Pfam" id="PF08529">
    <property type="entry name" value="NusA_N"/>
    <property type="match status" value="1"/>
</dbReference>
<dbReference type="SUPFAM" id="SSF54814">
    <property type="entry name" value="Prokaryotic type KH domain (KH-domain type II)"/>
    <property type="match status" value="2"/>
</dbReference>
<accession>A0A1F6BLA6</accession>
<evidence type="ECO:0000313" key="10">
    <source>
        <dbReference type="EMBL" id="OGG37542.1"/>
    </source>
</evidence>
<evidence type="ECO:0000313" key="11">
    <source>
        <dbReference type="Proteomes" id="UP000176273"/>
    </source>
</evidence>
<feature type="region of interest" description="Disordered" evidence="8">
    <location>
        <begin position="368"/>
        <end position="396"/>
    </location>
</feature>
<evidence type="ECO:0000256" key="4">
    <source>
        <dbReference type="ARBA" id="ARBA00022884"/>
    </source>
</evidence>
<keyword evidence="1 7" id="KW-0806">Transcription termination</keyword>
<dbReference type="Pfam" id="PF13184">
    <property type="entry name" value="KH_NusA_1st"/>
    <property type="match status" value="1"/>
</dbReference>
<evidence type="ECO:0000256" key="6">
    <source>
        <dbReference type="ARBA" id="ARBA00023163"/>
    </source>
</evidence>
<dbReference type="GO" id="GO:0003700">
    <property type="term" value="F:DNA-binding transcription factor activity"/>
    <property type="evidence" value="ECO:0007669"/>
    <property type="project" value="InterPro"/>
</dbReference>
<comment type="function">
    <text evidence="7">Participates in both transcription termination and antitermination.</text>
</comment>